<dbReference type="Pfam" id="PF07729">
    <property type="entry name" value="FCD"/>
    <property type="match status" value="1"/>
</dbReference>
<dbReference type="PRINTS" id="PR00035">
    <property type="entry name" value="HTHGNTR"/>
</dbReference>
<evidence type="ECO:0000256" key="2">
    <source>
        <dbReference type="ARBA" id="ARBA00023125"/>
    </source>
</evidence>
<dbReference type="SMART" id="SM00895">
    <property type="entry name" value="FCD"/>
    <property type="match status" value="1"/>
</dbReference>
<evidence type="ECO:0000256" key="3">
    <source>
        <dbReference type="ARBA" id="ARBA00023163"/>
    </source>
</evidence>
<dbReference type="Gene3D" id="1.10.10.10">
    <property type="entry name" value="Winged helix-like DNA-binding domain superfamily/Winged helix DNA-binding domain"/>
    <property type="match status" value="1"/>
</dbReference>
<dbReference type="SUPFAM" id="SSF46785">
    <property type="entry name" value="Winged helix' DNA-binding domain"/>
    <property type="match status" value="1"/>
</dbReference>
<accession>A0A9D5JTX2</accession>
<protein>
    <submittedName>
        <fullName evidence="5">FCD domain-containing protein</fullName>
    </submittedName>
</protein>
<comment type="caution">
    <text evidence="5">The sequence shown here is derived from an EMBL/GenBank/DDBJ whole genome shotgun (WGS) entry which is preliminary data.</text>
</comment>
<sequence>MSTSETIYKIERQSLAEQVYNYIKRLILSGDLKGGEKIPEEKVAQQFGVSRTPIREALRRLEEYGLIKIKPRSFAEVVKLDPQEAEQLARVRARLETLAVEVLAECGVEEDFAILEQLAKECEALLATGDLASTFEKDSQFHLEIAKRTGNQHLYEIFEKIDAKMQLLRLVLHLPVKELTQFIGQHEPLVHHMKVHDKEAAVRLMTKHVLDQLEHFERREAC</sequence>
<dbReference type="PROSITE" id="PS50949">
    <property type="entry name" value="HTH_GNTR"/>
    <property type="match status" value="1"/>
</dbReference>
<name>A0A9D5JTX2_9BACT</name>
<organism evidence="5 6">
    <name type="scientific">candidate division KSB3 bacterium</name>
    <dbReference type="NCBI Taxonomy" id="2044937"/>
    <lineage>
        <taxon>Bacteria</taxon>
        <taxon>candidate division KSB3</taxon>
    </lineage>
</organism>
<dbReference type="InterPro" id="IPR000524">
    <property type="entry name" value="Tscrpt_reg_HTH_GntR"/>
</dbReference>
<proteinExistence type="predicted"/>
<dbReference type="GO" id="GO:0003700">
    <property type="term" value="F:DNA-binding transcription factor activity"/>
    <property type="evidence" value="ECO:0007669"/>
    <property type="project" value="InterPro"/>
</dbReference>
<dbReference type="AlphaFoldDB" id="A0A9D5JTX2"/>
<dbReference type="InterPro" id="IPR008920">
    <property type="entry name" value="TF_FadR/GntR_C"/>
</dbReference>
<dbReference type="PANTHER" id="PTHR43537:SF5">
    <property type="entry name" value="UXU OPERON TRANSCRIPTIONAL REGULATOR"/>
    <property type="match status" value="1"/>
</dbReference>
<dbReference type="Gene3D" id="1.20.120.530">
    <property type="entry name" value="GntR ligand-binding domain-like"/>
    <property type="match status" value="1"/>
</dbReference>
<dbReference type="InterPro" id="IPR011711">
    <property type="entry name" value="GntR_C"/>
</dbReference>
<dbReference type="SUPFAM" id="SSF48008">
    <property type="entry name" value="GntR ligand-binding domain-like"/>
    <property type="match status" value="1"/>
</dbReference>
<dbReference type="CDD" id="cd07377">
    <property type="entry name" value="WHTH_GntR"/>
    <property type="match status" value="1"/>
</dbReference>
<dbReference type="SMART" id="SM00345">
    <property type="entry name" value="HTH_GNTR"/>
    <property type="match status" value="1"/>
</dbReference>
<dbReference type="EMBL" id="WJJP01000195">
    <property type="protein sequence ID" value="MBD3324158.1"/>
    <property type="molecule type" value="Genomic_DNA"/>
</dbReference>
<dbReference type="GO" id="GO:0003677">
    <property type="term" value="F:DNA binding"/>
    <property type="evidence" value="ECO:0007669"/>
    <property type="project" value="UniProtKB-KW"/>
</dbReference>
<reference evidence="5" key="1">
    <citation type="submission" date="2019-11" db="EMBL/GenBank/DDBJ databases">
        <title>Microbial mats filling the niche in hypersaline microbial mats.</title>
        <authorList>
            <person name="Wong H.L."/>
            <person name="Macleod F.I."/>
            <person name="White R.A. III"/>
            <person name="Burns B.P."/>
        </authorList>
    </citation>
    <scope>NUCLEOTIDE SEQUENCE</scope>
    <source>
        <strain evidence="5">Rbin_158</strain>
    </source>
</reference>
<keyword evidence="2" id="KW-0238">DNA-binding</keyword>
<dbReference type="PANTHER" id="PTHR43537">
    <property type="entry name" value="TRANSCRIPTIONAL REGULATOR, GNTR FAMILY"/>
    <property type="match status" value="1"/>
</dbReference>
<evidence type="ECO:0000256" key="1">
    <source>
        <dbReference type="ARBA" id="ARBA00023015"/>
    </source>
</evidence>
<dbReference type="Pfam" id="PF00392">
    <property type="entry name" value="GntR"/>
    <property type="match status" value="1"/>
</dbReference>
<gene>
    <name evidence="5" type="ORF">GF339_06210</name>
</gene>
<dbReference type="InterPro" id="IPR036388">
    <property type="entry name" value="WH-like_DNA-bd_sf"/>
</dbReference>
<evidence type="ECO:0000313" key="6">
    <source>
        <dbReference type="Proteomes" id="UP000649604"/>
    </source>
</evidence>
<dbReference type="Proteomes" id="UP000649604">
    <property type="component" value="Unassembled WGS sequence"/>
</dbReference>
<keyword evidence="1" id="KW-0805">Transcription regulation</keyword>
<evidence type="ECO:0000259" key="4">
    <source>
        <dbReference type="PROSITE" id="PS50949"/>
    </source>
</evidence>
<feature type="domain" description="HTH gntR-type" evidence="4">
    <location>
        <begin position="13"/>
        <end position="80"/>
    </location>
</feature>
<dbReference type="InterPro" id="IPR036390">
    <property type="entry name" value="WH_DNA-bd_sf"/>
</dbReference>
<evidence type="ECO:0000313" key="5">
    <source>
        <dbReference type="EMBL" id="MBD3324158.1"/>
    </source>
</evidence>
<keyword evidence="3" id="KW-0804">Transcription</keyword>